<protein>
    <recommendedName>
        <fullName evidence="1">Integron-associated effector binding protein domain-containing protein</fullName>
    </recommendedName>
</protein>
<dbReference type="Gene3D" id="3.20.80.10">
    <property type="entry name" value="Regulatory factor, effector binding domain"/>
    <property type="match status" value="1"/>
</dbReference>
<dbReference type="EMBL" id="CP147248">
    <property type="protein sequence ID" value="WYJ86864.1"/>
    <property type="molecule type" value="Genomic_DNA"/>
</dbReference>
<sequence length="176" mass="20121">MNYKIEEKAAFAVGGYLQEMPKIEKNENFYEISHFWSNLTENKMNQLMSVTDGTIQCLLGISDSNKAQRESFNYLIGTSVKPRDIKMDSLDLIQFPVSDWAVVECVGAISAGVTALDDKQPFEPNTLMKSKMQMSAPWNNNGLVENTELPRVELYPMGNMESEDYRCELWIPIKKY</sequence>
<accession>A0ABZ2T9S6</accession>
<proteinExistence type="predicted"/>
<keyword evidence="3" id="KW-1185">Reference proteome</keyword>
<evidence type="ECO:0000259" key="1">
    <source>
        <dbReference type="Pfam" id="PF14526"/>
    </source>
</evidence>
<evidence type="ECO:0000313" key="3">
    <source>
        <dbReference type="Proteomes" id="UP000195080"/>
    </source>
</evidence>
<dbReference type="Proteomes" id="UP000195080">
    <property type="component" value="Chromosome"/>
</dbReference>
<dbReference type="InterPro" id="IPR053182">
    <property type="entry name" value="YobU-like_regulator"/>
</dbReference>
<organism evidence="2 3">
    <name type="scientific">Candidatus Enterococcus lemimoniae</name>
    <dbReference type="NCBI Taxonomy" id="1834167"/>
    <lineage>
        <taxon>Bacteria</taxon>
        <taxon>Bacillati</taxon>
        <taxon>Bacillota</taxon>
        <taxon>Bacilli</taxon>
        <taxon>Lactobacillales</taxon>
        <taxon>Enterococcaceae</taxon>
        <taxon>Enterococcus</taxon>
    </lineage>
</organism>
<gene>
    <name evidence="2" type="ORF">A5866_001948</name>
</gene>
<dbReference type="RefSeq" id="WP_086443669.1">
    <property type="nucleotide sequence ID" value="NZ_CP147248.1"/>
</dbReference>
<dbReference type="Pfam" id="PF14526">
    <property type="entry name" value="Cass2"/>
    <property type="match status" value="1"/>
</dbReference>
<reference evidence="2 3" key="2">
    <citation type="submission" date="2024-03" db="EMBL/GenBank/DDBJ databases">
        <title>The Genome Sequence of Enterococcus sp. DIV0727d.</title>
        <authorList>
            <consortium name="The Broad Institute Genomics Platform"/>
            <consortium name="The Broad Institute Microbial Omics Core"/>
            <consortium name="The Broad Institute Genomic Center for Infectious Diseases"/>
            <person name="Earl A."/>
            <person name="Manson A."/>
            <person name="Gilmore M."/>
            <person name="Schwartman J."/>
            <person name="Shea T."/>
            <person name="Abouelleil A."/>
            <person name="Cao P."/>
            <person name="Chapman S."/>
            <person name="Cusick C."/>
            <person name="Young S."/>
            <person name="Neafsey D."/>
            <person name="Nusbaum C."/>
            <person name="Birren B."/>
        </authorList>
    </citation>
    <scope>NUCLEOTIDE SEQUENCE [LARGE SCALE GENOMIC DNA]</scope>
    <source>
        <strain evidence="2 3">12C11_DIV0727</strain>
    </source>
</reference>
<dbReference type="PANTHER" id="PTHR36444:SF2">
    <property type="entry name" value="TRANSCRIPTIONAL REGULATOR PROTEIN YOBU-RELATED"/>
    <property type="match status" value="1"/>
</dbReference>
<evidence type="ECO:0000313" key="2">
    <source>
        <dbReference type="EMBL" id="WYJ86864.1"/>
    </source>
</evidence>
<dbReference type="InterPro" id="IPR011256">
    <property type="entry name" value="Reg_factor_effector_dom_sf"/>
</dbReference>
<reference evidence="3" key="1">
    <citation type="submission" date="2017-05" db="EMBL/GenBank/DDBJ databases">
        <title>The Genome Sequence of EEnterococcus faecalis 9F2_4866.</title>
        <authorList>
            <consortium name="The Broad Institute Genomics Platform"/>
            <consortium name="The Broad Institute Genomic Center for Infectious Diseases"/>
            <person name="Earl A."/>
            <person name="Manson A."/>
            <person name="Schwartman J."/>
            <person name="Gilmore M."/>
            <person name="Abouelleil A."/>
            <person name="Cao P."/>
            <person name="Chapman S."/>
            <person name="Cusick C."/>
            <person name="Shea T."/>
            <person name="Young S."/>
            <person name="Neafsey D."/>
            <person name="Nusbaum C."/>
            <person name="Birren B."/>
        </authorList>
    </citation>
    <scope>NUCLEOTIDE SEQUENCE [LARGE SCALE GENOMIC DNA]</scope>
    <source>
        <strain evidence="3">12C11_DIV0727</strain>
    </source>
</reference>
<dbReference type="SUPFAM" id="SSF55136">
    <property type="entry name" value="Probable bacterial effector-binding domain"/>
    <property type="match status" value="1"/>
</dbReference>
<dbReference type="InterPro" id="IPR029441">
    <property type="entry name" value="Cass2"/>
</dbReference>
<dbReference type="PANTHER" id="PTHR36444">
    <property type="entry name" value="TRANSCRIPTIONAL REGULATOR PROTEIN YOBU-RELATED"/>
    <property type="match status" value="1"/>
</dbReference>
<feature type="domain" description="Integron-associated effector binding protein" evidence="1">
    <location>
        <begin position="4"/>
        <end position="173"/>
    </location>
</feature>
<name>A0ABZ2T9S6_9ENTE</name>